<feature type="domain" description="Metallo-beta-lactamase" evidence="2">
    <location>
        <begin position="13"/>
        <end position="228"/>
    </location>
</feature>
<dbReference type="GO" id="GO:0004521">
    <property type="term" value="F:RNA endonuclease activity"/>
    <property type="evidence" value="ECO:0007669"/>
    <property type="project" value="TreeGrafter"/>
</dbReference>
<dbReference type="PANTHER" id="PTHR11203:SF37">
    <property type="entry name" value="INTEGRATOR COMPLEX SUBUNIT 11"/>
    <property type="match status" value="1"/>
</dbReference>
<dbReference type="STRING" id="870242.cpu_03050"/>
<dbReference type="Proteomes" id="UP000187485">
    <property type="component" value="Unassembled WGS sequence"/>
</dbReference>
<dbReference type="InterPro" id="IPR050698">
    <property type="entry name" value="MBL"/>
</dbReference>
<organism evidence="4 5">
    <name type="scientific">Carboxydothermus pertinax</name>
    <dbReference type="NCBI Taxonomy" id="870242"/>
    <lineage>
        <taxon>Bacteria</taxon>
        <taxon>Bacillati</taxon>
        <taxon>Bacillota</taxon>
        <taxon>Clostridia</taxon>
        <taxon>Thermoanaerobacterales</taxon>
        <taxon>Thermoanaerobacteraceae</taxon>
        <taxon>Carboxydothermus</taxon>
    </lineage>
</organism>
<dbReference type="SMART" id="SM01027">
    <property type="entry name" value="Beta-Casp"/>
    <property type="match status" value="1"/>
</dbReference>
<evidence type="ECO:0000256" key="1">
    <source>
        <dbReference type="ARBA" id="ARBA00022801"/>
    </source>
</evidence>
<keyword evidence="1 4" id="KW-0378">Hydrolase</keyword>
<dbReference type="InterPro" id="IPR001279">
    <property type="entry name" value="Metallo-B-lactamas"/>
</dbReference>
<protein>
    <submittedName>
        <fullName evidence="4">MBL fold hydrolase</fullName>
    </submittedName>
</protein>
<accession>A0A1L8CS80</accession>
<dbReference type="RefSeq" id="WP_075858246.1">
    <property type="nucleotide sequence ID" value="NZ_BDJK01000006.1"/>
</dbReference>
<dbReference type="GO" id="GO:0016787">
    <property type="term" value="F:hydrolase activity"/>
    <property type="evidence" value="ECO:0007669"/>
    <property type="project" value="UniProtKB-KW"/>
</dbReference>
<dbReference type="InterPro" id="IPR022712">
    <property type="entry name" value="Beta_Casp"/>
</dbReference>
<keyword evidence="5" id="KW-1185">Reference proteome</keyword>
<dbReference type="CDD" id="cd16295">
    <property type="entry name" value="TTHA0252-CPSF-like_MBL-fold"/>
    <property type="match status" value="1"/>
</dbReference>
<dbReference type="EMBL" id="BDJK01000006">
    <property type="protein sequence ID" value="GAV21795.1"/>
    <property type="molecule type" value="Genomic_DNA"/>
</dbReference>
<evidence type="ECO:0000313" key="5">
    <source>
        <dbReference type="Proteomes" id="UP000187485"/>
    </source>
</evidence>
<dbReference type="Pfam" id="PF00753">
    <property type="entry name" value="Lactamase_B"/>
    <property type="match status" value="1"/>
</dbReference>
<reference evidence="5" key="1">
    <citation type="submission" date="2016-12" db="EMBL/GenBank/DDBJ databases">
        <title>Draft Genome Sequences od Carboxydothermus pertinax and islandicus, Hydrogenogenic Carboxydotrophic Bacteria.</title>
        <authorList>
            <person name="Fukuyama Y."/>
            <person name="Ohmae K."/>
            <person name="Yoneda Y."/>
            <person name="Yoshida T."/>
            <person name="Sako Y."/>
        </authorList>
    </citation>
    <scope>NUCLEOTIDE SEQUENCE [LARGE SCALE GENOMIC DNA]</scope>
    <source>
        <strain evidence="5">Ug1</strain>
    </source>
</reference>
<sequence>MEITFYGAADTVTGSCYLLSFEGRKFLVDCGLFQGSKAIKERNYGDFPFNPSEIEFLLLTHAHIDHAGLIPKLVKQGFKGSIYATEPTVELAAVMLPDSGHVQEIEVERKNRKLRRAGKPEIEPIYTAQDAFLALPYFKKVEIEKPFSPLPGLEVTFFDAGHILGSAMIKLTFNDAGITREVVFSGDLGRNGRPFMKEPETISHADLLLLESTYGNRVRPEEGDLRGLLKVIIEKVYRRNGNLVIPAFAMERTQDIIYILNDLVENKEIPPVDVYIDSPLAVEITKLFKKYPMLFNGEYQEKLRHGDDPLTFPRLYFSITQEDSVKLNNINRAVIISASGMADAGRVRHHLKHNLWRKESAVLLVGYQAQDTLGRKLLDGVKQVKIMGEEIAVKAEIYHYDGLSAHADQEELLEFVGKFRQKPSLIYLVHGEEESRLVLKKLIEEKYQVPCYLPHYQETIPLFRDLTGDPEKMLIDKGINLLKTKKLSANAKALLEKLIGELEN</sequence>
<dbReference type="InterPro" id="IPR011108">
    <property type="entry name" value="RMMBL"/>
</dbReference>
<dbReference type="PANTHER" id="PTHR11203">
    <property type="entry name" value="CLEAVAGE AND POLYADENYLATION SPECIFICITY FACTOR FAMILY MEMBER"/>
    <property type="match status" value="1"/>
</dbReference>
<proteinExistence type="predicted"/>
<dbReference type="Pfam" id="PF10996">
    <property type="entry name" value="Beta-Casp"/>
    <property type="match status" value="1"/>
</dbReference>
<feature type="domain" description="Beta-Casp" evidence="3">
    <location>
        <begin position="253"/>
        <end position="377"/>
    </location>
</feature>
<comment type="caution">
    <text evidence="4">The sequence shown here is derived from an EMBL/GenBank/DDBJ whole genome shotgun (WGS) entry which is preliminary data.</text>
</comment>
<dbReference type="Gene3D" id="3.40.50.10890">
    <property type="match status" value="1"/>
</dbReference>
<dbReference type="OrthoDB" id="9803916at2"/>
<dbReference type="SMART" id="SM00849">
    <property type="entry name" value="Lactamase_B"/>
    <property type="match status" value="1"/>
</dbReference>
<evidence type="ECO:0000313" key="4">
    <source>
        <dbReference type="EMBL" id="GAV21795.1"/>
    </source>
</evidence>
<dbReference type="SUPFAM" id="SSF56281">
    <property type="entry name" value="Metallo-hydrolase/oxidoreductase"/>
    <property type="match status" value="1"/>
</dbReference>
<evidence type="ECO:0000259" key="2">
    <source>
        <dbReference type="SMART" id="SM00849"/>
    </source>
</evidence>
<dbReference type="Gene3D" id="3.60.15.10">
    <property type="entry name" value="Ribonuclease Z/Hydroxyacylglutathione hydrolase-like"/>
    <property type="match status" value="1"/>
</dbReference>
<name>A0A1L8CS80_9THEO</name>
<dbReference type="InterPro" id="IPR036866">
    <property type="entry name" value="RibonucZ/Hydroxyglut_hydro"/>
</dbReference>
<gene>
    <name evidence="4" type="ORF">cpu_03050</name>
</gene>
<dbReference type="AlphaFoldDB" id="A0A1L8CS80"/>
<dbReference type="Pfam" id="PF07521">
    <property type="entry name" value="RMMBL"/>
    <property type="match status" value="1"/>
</dbReference>
<evidence type="ECO:0000259" key="3">
    <source>
        <dbReference type="SMART" id="SM01027"/>
    </source>
</evidence>